<sequence length="302" mass="34056">MAKNIKDMLAQKLAENSKRHSDASQEPFFEAGRQHVKLPVDGIDANPYQPRRAFPQDELEALASSISEAGLLQPVSVRAVGDRYQLIAGERRWRAHKLLGRATIEALIIPVEEADMAILALAENIDRENLSDYEIGKALRQVENLFPTKKKLAEALGMNREDMYRYFAFEALPESVLSRLDSNPRLLSRSAATDIKRVLQQPEAPELALTLLAEAWEKLETREIEQTKIAVYIAKGLRTQTHQQGTSHDRTETRQFTSKGKVVGSYSADKKILAFKLDANTLSETQRERLIQFIEGLMEEGV</sequence>
<reference evidence="4 5" key="1">
    <citation type="submission" date="2016-12" db="EMBL/GenBank/DDBJ databases">
        <authorList>
            <person name="Song W.-J."/>
            <person name="Kurnit D.M."/>
        </authorList>
    </citation>
    <scope>NUCLEOTIDE SEQUENCE [LARGE SCALE GENOMIC DNA]</scope>
    <source>
        <strain evidence="4 5">175</strain>
    </source>
</reference>
<keyword evidence="5" id="KW-1185">Reference proteome</keyword>
<dbReference type="SMART" id="SM00470">
    <property type="entry name" value="ParB"/>
    <property type="match status" value="1"/>
</dbReference>
<dbReference type="InterPro" id="IPR036086">
    <property type="entry name" value="ParB/Sulfiredoxin_sf"/>
</dbReference>
<dbReference type="InterPro" id="IPR004437">
    <property type="entry name" value="ParB/RepB/Spo0J"/>
</dbReference>
<dbReference type="PANTHER" id="PTHR33375">
    <property type="entry name" value="CHROMOSOME-PARTITIONING PROTEIN PARB-RELATED"/>
    <property type="match status" value="1"/>
</dbReference>
<dbReference type="EMBL" id="FXAM01000005">
    <property type="protein sequence ID" value="SMF97842.1"/>
    <property type="molecule type" value="Genomic_DNA"/>
</dbReference>
<gene>
    <name evidence="4" type="ORF">SAMN02949497_4815</name>
</gene>
<keyword evidence="2" id="KW-0238">DNA-binding</keyword>
<dbReference type="OrthoDB" id="8702972at2"/>
<dbReference type="CDD" id="cd16393">
    <property type="entry name" value="SPO0J_N"/>
    <property type="match status" value="1"/>
</dbReference>
<dbReference type="SUPFAM" id="SSF109709">
    <property type="entry name" value="KorB DNA-binding domain-like"/>
    <property type="match status" value="1"/>
</dbReference>
<protein>
    <submittedName>
        <fullName evidence="4">Chromosome partitioning protein, ParB family</fullName>
    </submittedName>
</protein>
<dbReference type="PANTHER" id="PTHR33375:SF1">
    <property type="entry name" value="CHROMOSOME-PARTITIONING PROTEIN PARB-RELATED"/>
    <property type="match status" value="1"/>
</dbReference>
<dbReference type="GO" id="GO:0003677">
    <property type="term" value="F:DNA binding"/>
    <property type="evidence" value="ECO:0007669"/>
    <property type="project" value="UniProtKB-KW"/>
</dbReference>
<evidence type="ECO:0000259" key="3">
    <source>
        <dbReference type="SMART" id="SM00470"/>
    </source>
</evidence>
<dbReference type="AlphaFoldDB" id="A0A1Y6DC76"/>
<evidence type="ECO:0000256" key="1">
    <source>
        <dbReference type="ARBA" id="ARBA00006295"/>
    </source>
</evidence>
<dbReference type="Gene3D" id="3.90.1530.30">
    <property type="match status" value="1"/>
</dbReference>
<evidence type="ECO:0000256" key="2">
    <source>
        <dbReference type="ARBA" id="ARBA00023125"/>
    </source>
</evidence>
<dbReference type="FunFam" id="3.90.1530.30:FF:000001">
    <property type="entry name" value="Chromosome partitioning protein ParB"/>
    <property type="match status" value="1"/>
</dbReference>
<proteinExistence type="inferred from homology"/>
<dbReference type="GO" id="GO:0007059">
    <property type="term" value="P:chromosome segregation"/>
    <property type="evidence" value="ECO:0007669"/>
    <property type="project" value="TreeGrafter"/>
</dbReference>
<dbReference type="InterPro" id="IPR003115">
    <property type="entry name" value="ParB_N"/>
</dbReference>
<dbReference type="SUPFAM" id="SSF110849">
    <property type="entry name" value="ParB/Sulfiredoxin"/>
    <property type="match status" value="1"/>
</dbReference>
<dbReference type="Gene3D" id="1.10.10.2830">
    <property type="match status" value="1"/>
</dbReference>
<dbReference type="GO" id="GO:0005694">
    <property type="term" value="C:chromosome"/>
    <property type="evidence" value="ECO:0007669"/>
    <property type="project" value="TreeGrafter"/>
</dbReference>
<name>A0A1Y6DC76_9GAMM</name>
<dbReference type="Pfam" id="PF02195">
    <property type="entry name" value="ParB_N"/>
    <property type="match status" value="1"/>
</dbReference>
<accession>A0A1Y6DC76</accession>
<dbReference type="InterPro" id="IPR050336">
    <property type="entry name" value="Chromosome_partition/occlusion"/>
</dbReference>
<dbReference type="NCBIfam" id="TIGR00180">
    <property type="entry name" value="parB_part"/>
    <property type="match status" value="1"/>
</dbReference>
<dbReference type="STRING" id="1760988.SAMN02949497_4815"/>
<organism evidence="4 5">
    <name type="scientific">Methylomagnum ishizawai</name>
    <dbReference type="NCBI Taxonomy" id="1760988"/>
    <lineage>
        <taxon>Bacteria</taxon>
        <taxon>Pseudomonadati</taxon>
        <taxon>Pseudomonadota</taxon>
        <taxon>Gammaproteobacteria</taxon>
        <taxon>Methylococcales</taxon>
        <taxon>Methylococcaceae</taxon>
        <taxon>Methylomagnum</taxon>
    </lineage>
</organism>
<evidence type="ECO:0000313" key="4">
    <source>
        <dbReference type="EMBL" id="SMF97842.1"/>
    </source>
</evidence>
<evidence type="ECO:0000313" key="5">
    <source>
        <dbReference type="Proteomes" id="UP000192923"/>
    </source>
</evidence>
<feature type="domain" description="ParB-like N-terminal" evidence="3">
    <location>
        <begin position="36"/>
        <end position="125"/>
    </location>
</feature>
<dbReference type="Proteomes" id="UP000192923">
    <property type="component" value="Unassembled WGS sequence"/>
</dbReference>
<dbReference type="RefSeq" id="WP_085216848.1">
    <property type="nucleotide sequence ID" value="NZ_FXAM01000005.1"/>
</dbReference>
<comment type="similarity">
    <text evidence="1">Belongs to the ParB family.</text>
</comment>